<sequence length="616" mass="68751">MVVEFKRLKALCIRNMVVSASDLQLLATVRGGDLRSLELRGCKMFSEDGLVDVARYCVGLRSLRLERNDIDGTANGKWLHELALRNVVIESLDFDYPFDRYDMKDVTRLANKCSDSLVSLNIFPKSLSFFRKVVRHAKKLDYFGHAIFDEHGDFSGFKFPPNMRGLCIEDLPVTSFPFLVPYLNRLRELNLLCIDIRPNCQCYFFKRCPSLEVLVTQDICGDEGLQVIGEFCKKLRKLTHEGRVTHMGLMALVKACPNLDYLEVRLLEISNEALECVGTHLKNLRDFRIWLGIEETDSPLDNGVRAMLMGCSKLERLDLTLCLGGLTDVGLGYIGEYGHNLRHLSLSCTGESDTGLLELSKGCPKLRKLKLYGCPFSEQAIATFVFHVNHSLRYIWAKRHSGTDLVLTRPMVSAEVLTELYLTLAEKLHRSAVQLVVDGSNGSGAGSVKITCTSSRATDDLDTPLVRNLVAKGIRNEEQDTLDGSSQKPLEIIVRISNVESRFTIAVSEFGEIKMQGKVKDGVPHLTQVGAFEVDVSLDGNIILCRQVDQANTISRVTRILGEENVNINSMSVGSPAPRKQAVMVIGVNENLTKEALKKIDEIPAVEEFVFLALQS</sequence>
<proteinExistence type="predicted"/>
<dbReference type="InterPro" id="IPR057207">
    <property type="entry name" value="FBXL15_LRR"/>
</dbReference>
<evidence type="ECO:0000313" key="3">
    <source>
        <dbReference type="Proteomes" id="UP000245207"/>
    </source>
</evidence>
<feature type="domain" description="ACT" evidence="1">
    <location>
        <begin position="542"/>
        <end position="616"/>
    </location>
</feature>
<dbReference type="InterPro" id="IPR045865">
    <property type="entry name" value="ACT-like_dom_sf"/>
</dbReference>
<name>A0A2U1NAX5_ARTAN</name>
<protein>
    <recommendedName>
        <fullName evidence="1">ACT domain-containing protein</fullName>
    </recommendedName>
</protein>
<dbReference type="FunFam" id="3.30.70.260:FF:000008">
    <property type="entry name" value="D-3-phosphoglycerate dehydrogenase, chloroplastic"/>
    <property type="match status" value="1"/>
</dbReference>
<dbReference type="AlphaFoldDB" id="A0A2U1NAX5"/>
<dbReference type="GO" id="GO:0019005">
    <property type="term" value="C:SCF ubiquitin ligase complex"/>
    <property type="evidence" value="ECO:0007669"/>
    <property type="project" value="TreeGrafter"/>
</dbReference>
<dbReference type="Pfam" id="PF25372">
    <property type="entry name" value="DUF7885"/>
    <property type="match status" value="1"/>
</dbReference>
<keyword evidence="3" id="KW-1185">Reference proteome</keyword>
<accession>A0A2U1NAX5</accession>
<dbReference type="InterPro" id="IPR006553">
    <property type="entry name" value="Leu-rich_rpt_Cys-con_subtyp"/>
</dbReference>
<evidence type="ECO:0000313" key="2">
    <source>
        <dbReference type="EMBL" id="PWA70626.1"/>
    </source>
</evidence>
<dbReference type="OrthoDB" id="550575at2759"/>
<dbReference type="SUPFAM" id="SSF55021">
    <property type="entry name" value="ACT-like"/>
    <property type="match status" value="1"/>
</dbReference>
<dbReference type="PROSITE" id="PS51671">
    <property type="entry name" value="ACT"/>
    <property type="match status" value="1"/>
</dbReference>
<gene>
    <name evidence="2" type="ORF">CTI12_AA289660</name>
</gene>
<dbReference type="InterPro" id="IPR002912">
    <property type="entry name" value="ACT_dom"/>
</dbReference>
<dbReference type="Pfam" id="PF01842">
    <property type="entry name" value="ACT"/>
    <property type="match status" value="1"/>
</dbReference>
<dbReference type="EMBL" id="PKPP01003208">
    <property type="protein sequence ID" value="PWA70626.1"/>
    <property type="molecule type" value="Genomic_DNA"/>
</dbReference>
<dbReference type="PANTHER" id="PTHR16134:SF43">
    <property type="entry name" value="CORONATINE-INSENSITIVE PROTEIN 1"/>
    <property type="match status" value="1"/>
</dbReference>
<reference evidence="2 3" key="1">
    <citation type="journal article" date="2018" name="Mol. Plant">
        <title>The genome of Artemisia annua provides insight into the evolution of Asteraceae family and artemisinin biosynthesis.</title>
        <authorList>
            <person name="Shen Q."/>
            <person name="Zhang L."/>
            <person name="Liao Z."/>
            <person name="Wang S."/>
            <person name="Yan T."/>
            <person name="Shi P."/>
            <person name="Liu M."/>
            <person name="Fu X."/>
            <person name="Pan Q."/>
            <person name="Wang Y."/>
            <person name="Lv Z."/>
            <person name="Lu X."/>
            <person name="Zhang F."/>
            <person name="Jiang W."/>
            <person name="Ma Y."/>
            <person name="Chen M."/>
            <person name="Hao X."/>
            <person name="Li L."/>
            <person name="Tang Y."/>
            <person name="Lv G."/>
            <person name="Zhou Y."/>
            <person name="Sun X."/>
            <person name="Brodelius P.E."/>
            <person name="Rose J.K.C."/>
            <person name="Tang K."/>
        </authorList>
    </citation>
    <scope>NUCLEOTIDE SEQUENCE [LARGE SCALE GENOMIC DNA]</scope>
    <source>
        <strain evidence="3">cv. Huhao1</strain>
        <tissue evidence="2">Leaf</tissue>
    </source>
</reference>
<evidence type="ECO:0000259" key="1">
    <source>
        <dbReference type="PROSITE" id="PS51671"/>
    </source>
</evidence>
<dbReference type="SMART" id="SM00367">
    <property type="entry name" value="LRR_CC"/>
    <property type="match status" value="5"/>
</dbReference>
<dbReference type="Gene3D" id="3.30.70.260">
    <property type="match status" value="1"/>
</dbReference>
<dbReference type="Gene3D" id="3.80.10.10">
    <property type="entry name" value="Ribonuclease Inhibitor"/>
    <property type="match status" value="1"/>
</dbReference>
<comment type="caution">
    <text evidence="2">The sequence shown here is derived from an EMBL/GenBank/DDBJ whole genome shotgun (WGS) entry which is preliminary data.</text>
</comment>
<organism evidence="2 3">
    <name type="scientific">Artemisia annua</name>
    <name type="common">Sweet wormwood</name>
    <dbReference type="NCBI Taxonomy" id="35608"/>
    <lineage>
        <taxon>Eukaryota</taxon>
        <taxon>Viridiplantae</taxon>
        <taxon>Streptophyta</taxon>
        <taxon>Embryophyta</taxon>
        <taxon>Tracheophyta</taxon>
        <taxon>Spermatophyta</taxon>
        <taxon>Magnoliopsida</taxon>
        <taxon>eudicotyledons</taxon>
        <taxon>Gunneridae</taxon>
        <taxon>Pentapetalae</taxon>
        <taxon>asterids</taxon>
        <taxon>campanulids</taxon>
        <taxon>Asterales</taxon>
        <taxon>Asteraceae</taxon>
        <taxon>Asteroideae</taxon>
        <taxon>Anthemideae</taxon>
        <taxon>Artemisiinae</taxon>
        <taxon>Artemisia</taxon>
    </lineage>
</organism>
<dbReference type="STRING" id="35608.A0A2U1NAX5"/>
<dbReference type="PANTHER" id="PTHR16134">
    <property type="entry name" value="F-BOX/TPR REPEAT PROTEIN POF3"/>
    <property type="match status" value="1"/>
</dbReference>
<dbReference type="Proteomes" id="UP000245207">
    <property type="component" value="Unassembled WGS sequence"/>
</dbReference>
<dbReference type="InterPro" id="IPR032675">
    <property type="entry name" value="LRR_dom_sf"/>
</dbReference>
<dbReference type="SUPFAM" id="SSF52047">
    <property type="entry name" value="RNI-like"/>
    <property type="match status" value="1"/>
</dbReference>
<dbReference type="GO" id="GO:0031146">
    <property type="term" value="P:SCF-dependent proteasomal ubiquitin-dependent protein catabolic process"/>
    <property type="evidence" value="ECO:0007669"/>
    <property type="project" value="TreeGrafter"/>
</dbReference>